<dbReference type="SMART" id="SM00256">
    <property type="entry name" value="FBOX"/>
    <property type="match status" value="1"/>
</dbReference>
<reference evidence="2" key="2">
    <citation type="submission" date="2015-03" db="UniProtKB">
        <authorList>
            <consortium name="EnsemblPlants"/>
        </authorList>
    </citation>
    <scope>IDENTIFICATION</scope>
</reference>
<accession>A0A0D3BTC3</accession>
<dbReference type="OMA" id="REMHIGK"/>
<protein>
    <recommendedName>
        <fullName evidence="1">F-box domain-containing protein</fullName>
    </recommendedName>
</protein>
<dbReference type="AlphaFoldDB" id="A0A0D3BTC3"/>
<evidence type="ECO:0000313" key="3">
    <source>
        <dbReference type="Proteomes" id="UP000032141"/>
    </source>
</evidence>
<sequence length="238" mass="27719">MWTMISNLPNDMVVAIMSRVPLKSLREVRLTCKKWNDLSKTQSFREMHIGKASTASKEDDITFCDFRLTGIMVWNMYLREKRWIKPRYSYRPSGWDMFSYVLGYKDNKKNMSSRLKLSRFIDNNDPEYIPVFLETNFRGNSEDHQFVEKLLGIYRGRTSSGYFDGLSDGPILGSSDEMFLGIFIGNFRGTEPSKNSEERVPQKIPMNGSLGIFRGMSPSVYFEEHVPRYIPRVHFLGI</sequence>
<dbReference type="STRING" id="109376.A0A0D3BTC3"/>
<dbReference type="Gramene" id="Bo4g053830.1">
    <property type="protein sequence ID" value="Bo4g053830.1"/>
    <property type="gene ID" value="Bo4g053830"/>
</dbReference>
<dbReference type="Pfam" id="PF07734">
    <property type="entry name" value="FBA_1"/>
    <property type="match status" value="1"/>
</dbReference>
<dbReference type="SUPFAM" id="SSF81383">
    <property type="entry name" value="F-box domain"/>
    <property type="match status" value="1"/>
</dbReference>
<evidence type="ECO:0000313" key="2">
    <source>
        <dbReference type="EnsemblPlants" id="Bo4g053830.1"/>
    </source>
</evidence>
<evidence type="ECO:0000259" key="1">
    <source>
        <dbReference type="PROSITE" id="PS50181"/>
    </source>
</evidence>
<keyword evidence="3" id="KW-1185">Reference proteome</keyword>
<reference evidence="2 3" key="1">
    <citation type="journal article" date="2014" name="Genome Biol.">
        <title>Transcriptome and methylome profiling reveals relics of genome dominance in the mesopolyploid Brassica oleracea.</title>
        <authorList>
            <person name="Parkin I.A."/>
            <person name="Koh C."/>
            <person name="Tang H."/>
            <person name="Robinson S.J."/>
            <person name="Kagale S."/>
            <person name="Clarke W.E."/>
            <person name="Town C.D."/>
            <person name="Nixon J."/>
            <person name="Krishnakumar V."/>
            <person name="Bidwell S.L."/>
            <person name="Denoeud F."/>
            <person name="Belcram H."/>
            <person name="Links M.G."/>
            <person name="Just J."/>
            <person name="Clarke C."/>
            <person name="Bender T."/>
            <person name="Huebert T."/>
            <person name="Mason A.S."/>
            <person name="Pires J.C."/>
            <person name="Barker G."/>
            <person name="Moore J."/>
            <person name="Walley P.G."/>
            <person name="Manoli S."/>
            <person name="Batley J."/>
            <person name="Edwards D."/>
            <person name="Nelson M.N."/>
            <person name="Wang X."/>
            <person name="Paterson A.H."/>
            <person name="King G."/>
            <person name="Bancroft I."/>
            <person name="Chalhoub B."/>
            <person name="Sharpe A.G."/>
        </authorList>
    </citation>
    <scope>NUCLEOTIDE SEQUENCE</scope>
    <source>
        <strain evidence="2 3">cv. TO1000</strain>
    </source>
</reference>
<dbReference type="Gene3D" id="1.20.1280.50">
    <property type="match status" value="1"/>
</dbReference>
<dbReference type="InterPro" id="IPR006527">
    <property type="entry name" value="F-box-assoc_dom_typ1"/>
</dbReference>
<dbReference type="HOGENOM" id="CLU_1167269_0_0_1"/>
<dbReference type="PROSITE" id="PS50181">
    <property type="entry name" value="FBOX"/>
    <property type="match status" value="1"/>
</dbReference>
<dbReference type="EnsemblPlants" id="Bo4g053830.1">
    <property type="protein sequence ID" value="Bo4g053830.1"/>
    <property type="gene ID" value="Bo4g053830"/>
</dbReference>
<dbReference type="InterPro" id="IPR036047">
    <property type="entry name" value="F-box-like_dom_sf"/>
</dbReference>
<feature type="domain" description="F-box" evidence="1">
    <location>
        <begin position="2"/>
        <end position="47"/>
    </location>
</feature>
<name>A0A0D3BTC3_BRAOL</name>
<dbReference type="Proteomes" id="UP000032141">
    <property type="component" value="Chromosome C4"/>
</dbReference>
<dbReference type="CDD" id="cd22157">
    <property type="entry name" value="F-box_AtFBW1-like"/>
    <property type="match status" value="1"/>
</dbReference>
<organism evidence="2 3">
    <name type="scientific">Brassica oleracea var. oleracea</name>
    <dbReference type="NCBI Taxonomy" id="109376"/>
    <lineage>
        <taxon>Eukaryota</taxon>
        <taxon>Viridiplantae</taxon>
        <taxon>Streptophyta</taxon>
        <taxon>Embryophyta</taxon>
        <taxon>Tracheophyta</taxon>
        <taxon>Spermatophyta</taxon>
        <taxon>Magnoliopsida</taxon>
        <taxon>eudicotyledons</taxon>
        <taxon>Gunneridae</taxon>
        <taxon>Pentapetalae</taxon>
        <taxon>rosids</taxon>
        <taxon>malvids</taxon>
        <taxon>Brassicales</taxon>
        <taxon>Brassicaceae</taxon>
        <taxon>Brassiceae</taxon>
        <taxon>Brassica</taxon>
    </lineage>
</organism>
<proteinExistence type="predicted"/>
<dbReference type="InterPro" id="IPR001810">
    <property type="entry name" value="F-box_dom"/>
</dbReference>